<organism evidence="1">
    <name type="scientific">Lentimicrobium saccharophilum</name>
    <dbReference type="NCBI Taxonomy" id="1678841"/>
    <lineage>
        <taxon>Bacteria</taxon>
        <taxon>Pseudomonadati</taxon>
        <taxon>Bacteroidota</taxon>
        <taxon>Bacteroidia</taxon>
        <taxon>Bacteroidales</taxon>
        <taxon>Lentimicrobiaceae</taxon>
        <taxon>Lentimicrobium</taxon>
    </lineage>
</organism>
<dbReference type="Proteomes" id="UP000053091">
    <property type="component" value="Unassembled WGS sequence"/>
</dbReference>
<sequence>MLELTRPYSLDKYINRHGQINEINNIPANKTYLLGYIIEDKLNEIVQFDPSNGEALMLLKERKEWLEQGKRNQMSFLTSDHLDVYVATSMRLEHEYLLISKLVNLIFNSDILKPLNIRWFDPTQAYCENRIDKGLSEALMLKRAKLTLYLVQESDTFGKDSELASTLAQGKPVIAFVPEGNKEYVDSLLEELHRLNPSVSEQEIILRQLKIFNPNLAWEVENQELRNWIENPEKAPIENLKDLLYSTVEQTYNKRAKTLKETHPLGIQVSLRTGVANGVLVVRTIEDCSRLIETILLNKMSFKVEKLPEPNEEYLTLVEDISKSIFRVKTGDEILTNSFWNFYLE</sequence>
<name>A0A0S7C1N8_9BACT</name>
<dbReference type="RefSeq" id="WP_062041934.1">
    <property type="nucleotide sequence ID" value="NZ_DF968182.1"/>
</dbReference>
<reference evidence="1" key="1">
    <citation type="journal article" date="2015" name="Genome Announc.">
        <title>Draft Genome Sequence of Bacteroidales Strain TBC1, a Novel Isolate from a Methanogenic Wastewater Treatment System.</title>
        <authorList>
            <person name="Tourlousse D.M."/>
            <person name="Matsuura N."/>
            <person name="Sun L."/>
            <person name="Toyonaga M."/>
            <person name="Kuroda K."/>
            <person name="Ohashi A."/>
            <person name="Cruz R."/>
            <person name="Yamaguchi T."/>
            <person name="Sekiguchi Y."/>
        </authorList>
    </citation>
    <scope>NUCLEOTIDE SEQUENCE [LARGE SCALE GENOMIC DNA]</scope>
    <source>
        <strain evidence="1">TBC1</strain>
    </source>
</reference>
<accession>A0A0S7C1N8</accession>
<proteinExistence type="predicted"/>
<dbReference type="EMBL" id="DF968182">
    <property type="protein sequence ID" value="GAP43953.1"/>
    <property type="molecule type" value="Genomic_DNA"/>
</dbReference>
<dbReference type="OrthoDB" id="5497910at2"/>
<keyword evidence="2" id="KW-1185">Reference proteome</keyword>
<evidence type="ECO:0000313" key="1">
    <source>
        <dbReference type="EMBL" id="GAP43953.1"/>
    </source>
</evidence>
<evidence type="ECO:0000313" key="2">
    <source>
        <dbReference type="Proteomes" id="UP000053091"/>
    </source>
</evidence>
<dbReference type="AlphaFoldDB" id="A0A0S7C1N8"/>
<gene>
    <name evidence="1" type="ORF">TBC1_112112</name>
</gene>
<dbReference type="STRING" id="1678841.TBC1_112112"/>
<protein>
    <submittedName>
        <fullName evidence="1">Uncharacterized protein</fullName>
    </submittedName>
</protein>